<evidence type="ECO:0000313" key="6">
    <source>
        <dbReference type="EMBL" id="KZS90216.1"/>
    </source>
</evidence>
<feature type="region of interest" description="Disordered" evidence="4">
    <location>
        <begin position="1"/>
        <end position="93"/>
    </location>
</feature>
<evidence type="ECO:0000313" key="7">
    <source>
        <dbReference type="Proteomes" id="UP000076722"/>
    </source>
</evidence>
<feature type="compositionally biased region" description="Basic and acidic residues" evidence="4">
    <location>
        <begin position="30"/>
        <end position="42"/>
    </location>
</feature>
<dbReference type="AlphaFoldDB" id="A0A164R3E0"/>
<dbReference type="Proteomes" id="UP000076722">
    <property type="component" value="Unassembled WGS sequence"/>
</dbReference>
<evidence type="ECO:0000256" key="4">
    <source>
        <dbReference type="SAM" id="MobiDB-lite"/>
    </source>
</evidence>
<dbReference type="PANTHER" id="PTHR28263:SF1">
    <property type="entry name" value="GOLGI TO ER TRAFFIC PROTEIN 2"/>
    <property type="match status" value="1"/>
</dbReference>
<sequence>MSAKDRAEARKKALLSRGGDRLKKLTSSARGEDAPQFSHDDDPPLPNLRAFVGEETPVPTPPLSSNRTPTGFDAAPGAATGNAWSPEQQAQAEQMMRSIFGGSMPFPGPGIGANPGLTPPANPFLLPNEGDGSEQIPPMPMGANPLQSLMSAFGGEGHFPSGPQVSPPKPRTLLEKLLPLIHLVSTLALLAYFIFVQEPKSRAFGDPQSVWARWGYLSRHSPTEKAFTSPVNFTPLFWAFTTLEIVLHSTRIFTASAPVQLPTLVSIALPHLPPKFQSYIVHFYNYSRMLSAILDDLTTLLFGLGFFIWISSLVTL</sequence>
<keyword evidence="3 5" id="KW-0472">Membrane</keyword>
<evidence type="ECO:0000256" key="1">
    <source>
        <dbReference type="ARBA" id="ARBA00022692"/>
    </source>
</evidence>
<proteinExistence type="predicted"/>
<accession>A0A164R3E0</accession>
<gene>
    <name evidence="6" type="ORF">SISNIDRAFT_488428</name>
</gene>
<keyword evidence="2 5" id="KW-1133">Transmembrane helix</keyword>
<reference evidence="6 7" key="1">
    <citation type="journal article" date="2016" name="Mol. Biol. Evol.">
        <title>Comparative Genomics of Early-Diverging Mushroom-Forming Fungi Provides Insights into the Origins of Lignocellulose Decay Capabilities.</title>
        <authorList>
            <person name="Nagy L.G."/>
            <person name="Riley R."/>
            <person name="Tritt A."/>
            <person name="Adam C."/>
            <person name="Daum C."/>
            <person name="Floudas D."/>
            <person name="Sun H."/>
            <person name="Yadav J.S."/>
            <person name="Pangilinan J."/>
            <person name="Larsson K.H."/>
            <person name="Matsuura K."/>
            <person name="Barry K."/>
            <person name="Labutti K."/>
            <person name="Kuo R."/>
            <person name="Ohm R.A."/>
            <person name="Bhattacharya S.S."/>
            <person name="Shirouzu T."/>
            <person name="Yoshinaga Y."/>
            <person name="Martin F.M."/>
            <person name="Grigoriev I.V."/>
            <person name="Hibbett D.S."/>
        </authorList>
    </citation>
    <scope>NUCLEOTIDE SEQUENCE [LARGE SCALE GENOMIC DNA]</scope>
    <source>
        <strain evidence="6 7">HHB9708</strain>
    </source>
</reference>
<dbReference type="OrthoDB" id="5393181at2759"/>
<feature type="transmembrane region" description="Helical" evidence="5">
    <location>
        <begin position="297"/>
        <end position="315"/>
    </location>
</feature>
<protein>
    <recommendedName>
        <fullName evidence="8">GET complex, subunit GET2</fullName>
    </recommendedName>
</protein>
<evidence type="ECO:0000256" key="5">
    <source>
        <dbReference type="SAM" id="Phobius"/>
    </source>
</evidence>
<feature type="compositionally biased region" description="Basic and acidic residues" evidence="4">
    <location>
        <begin position="1"/>
        <end position="11"/>
    </location>
</feature>
<organism evidence="6 7">
    <name type="scientific">Sistotremastrum niveocremeum HHB9708</name>
    <dbReference type="NCBI Taxonomy" id="1314777"/>
    <lineage>
        <taxon>Eukaryota</taxon>
        <taxon>Fungi</taxon>
        <taxon>Dikarya</taxon>
        <taxon>Basidiomycota</taxon>
        <taxon>Agaricomycotina</taxon>
        <taxon>Agaricomycetes</taxon>
        <taxon>Sistotremastrales</taxon>
        <taxon>Sistotremastraceae</taxon>
        <taxon>Sertulicium</taxon>
        <taxon>Sertulicium niveocremeum</taxon>
    </lineage>
</organism>
<dbReference type="GO" id="GO:0006890">
    <property type="term" value="P:retrograde vesicle-mediated transport, Golgi to endoplasmic reticulum"/>
    <property type="evidence" value="ECO:0007669"/>
    <property type="project" value="TreeGrafter"/>
</dbReference>
<keyword evidence="1 5" id="KW-0812">Transmembrane</keyword>
<evidence type="ECO:0008006" key="8">
    <source>
        <dbReference type="Google" id="ProtNLM"/>
    </source>
</evidence>
<dbReference type="PANTHER" id="PTHR28263">
    <property type="entry name" value="GOLGI TO ER TRAFFIC PROTEIN 2"/>
    <property type="match status" value="1"/>
</dbReference>
<feature type="compositionally biased region" description="Polar residues" evidence="4">
    <location>
        <begin position="82"/>
        <end position="92"/>
    </location>
</feature>
<name>A0A164R3E0_9AGAM</name>
<evidence type="ECO:0000256" key="2">
    <source>
        <dbReference type="ARBA" id="ARBA00022989"/>
    </source>
</evidence>
<dbReference type="Pfam" id="PF08690">
    <property type="entry name" value="GET2"/>
    <property type="match status" value="1"/>
</dbReference>
<keyword evidence="7" id="KW-1185">Reference proteome</keyword>
<evidence type="ECO:0000256" key="3">
    <source>
        <dbReference type="ARBA" id="ARBA00023136"/>
    </source>
</evidence>
<dbReference type="STRING" id="1314777.A0A164R3E0"/>
<dbReference type="InterPro" id="IPR028143">
    <property type="entry name" value="Get2/sif1"/>
</dbReference>
<feature type="transmembrane region" description="Helical" evidence="5">
    <location>
        <begin position="177"/>
        <end position="195"/>
    </location>
</feature>
<dbReference type="EMBL" id="KV419422">
    <property type="protein sequence ID" value="KZS90216.1"/>
    <property type="molecule type" value="Genomic_DNA"/>
</dbReference>